<evidence type="ECO:0000259" key="2">
    <source>
        <dbReference type="Pfam" id="PF13472"/>
    </source>
</evidence>
<sequence>MLRKIIRTAAVFLLTGLLAVTAVTTYVTVPDETAADEETQAEETGTTESVTASFLAGRQDVYVTVLGDSIAKGYSGDESAAIEPYSSLAMRQMAAEEEFQYEITNYARNGLDSAGMNDKILTDAEVCDSISRSDIIFITVGSNDLLNECKSAVQEILDTDTEFRSAGEALKVLRESVTGNPFLVLKIIETLEEWDYQMFEANWIEMMNRIGSLKKENAWIIVTNIYNPVANLNIPSTMDRGVENVIRNMNQIIEKYAEKYGYQVADIFSSEVCDHVQPDGLHPDQTGQQIIADQICGG</sequence>
<name>A0A9D2NP45_9FIRM</name>
<gene>
    <name evidence="3" type="ORF">H9758_12450</name>
</gene>
<dbReference type="Pfam" id="PF13472">
    <property type="entry name" value="Lipase_GDSL_2"/>
    <property type="match status" value="1"/>
</dbReference>
<dbReference type="CDD" id="cd00229">
    <property type="entry name" value="SGNH_hydrolase"/>
    <property type="match status" value="1"/>
</dbReference>
<dbReference type="InterPro" id="IPR013830">
    <property type="entry name" value="SGNH_hydro"/>
</dbReference>
<dbReference type="InterPro" id="IPR036514">
    <property type="entry name" value="SGNH_hydro_sf"/>
</dbReference>
<dbReference type="EMBL" id="DWWO01000147">
    <property type="protein sequence ID" value="HJC35377.1"/>
    <property type="molecule type" value="Genomic_DNA"/>
</dbReference>
<proteinExistence type="predicted"/>
<evidence type="ECO:0000313" key="3">
    <source>
        <dbReference type="EMBL" id="HJC35377.1"/>
    </source>
</evidence>
<reference evidence="3" key="2">
    <citation type="submission" date="2021-04" db="EMBL/GenBank/DDBJ databases">
        <authorList>
            <person name="Gilroy R."/>
        </authorList>
    </citation>
    <scope>NUCLEOTIDE SEQUENCE</scope>
    <source>
        <strain evidence="3">ChiW19-954</strain>
    </source>
</reference>
<protein>
    <submittedName>
        <fullName evidence="3">SGNH/GDSL hydrolase family protein</fullName>
    </submittedName>
</protein>
<dbReference type="GO" id="GO:0004622">
    <property type="term" value="F:phosphatidylcholine lysophospholipase activity"/>
    <property type="evidence" value="ECO:0007669"/>
    <property type="project" value="TreeGrafter"/>
</dbReference>
<evidence type="ECO:0000313" key="4">
    <source>
        <dbReference type="Proteomes" id="UP000823890"/>
    </source>
</evidence>
<reference evidence="3" key="1">
    <citation type="journal article" date="2021" name="PeerJ">
        <title>Extensive microbial diversity within the chicken gut microbiome revealed by metagenomics and culture.</title>
        <authorList>
            <person name="Gilroy R."/>
            <person name="Ravi A."/>
            <person name="Getino M."/>
            <person name="Pursley I."/>
            <person name="Horton D.L."/>
            <person name="Alikhan N.F."/>
            <person name="Baker D."/>
            <person name="Gharbi K."/>
            <person name="Hall N."/>
            <person name="Watson M."/>
            <person name="Adriaenssens E.M."/>
            <person name="Foster-Nyarko E."/>
            <person name="Jarju S."/>
            <person name="Secka A."/>
            <person name="Antonio M."/>
            <person name="Oren A."/>
            <person name="Chaudhuri R.R."/>
            <person name="La Ragione R."/>
            <person name="Hildebrand F."/>
            <person name="Pallen M.J."/>
        </authorList>
    </citation>
    <scope>NUCLEOTIDE SEQUENCE</scope>
    <source>
        <strain evidence="3">ChiW19-954</strain>
    </source>
</reference>
<dbReference type="Gene3D" id="3.40.50.1110">
    <property type="entry name" value="SGNH hydrolase"/>
    <property type="match status" value="1"/>
</dbReference>
<dbReference type="AlphaFoldDB" id="A0A9D2NP45"/>
<evidence type="ECO:0000256" key="1">
    <source>
        <dbReference type="SAM" id="SignalP"/>
    </source>
</evidence>
<organism evidence="3 4">
    <name type="scientific">Candidatus Mediterraneibacter faecipullorum</name>
    <dbReference type="NCBI Taxonomy" id="2838670"/>
    <lineage>
        <taxon>Bacteria</taxon>
        <taxon>Bacillati</taxon>
        <taxon>Bacillota</taxon>
        <taxon>Clostridia</taxon>
        <taxon>Lachnospirales</taxon>
        <taxon>Lachnospiraceae</taxon>
        <taxon>Mediterraneibacter</taxon>
    </lineage>
</organism>
<dbReference type="PANTHER" id="PTHR30383:SF5">
    <property type="entry name" value="SGNH HYDROLASE-TYPE ESTERASE DOMAIN-CONTAINING PROTEIN"/>
    <property type="match status" value="1"/>
</dbReference>
<feature type="signal peptide" evidence="1">
    <location>
        <begin position="1"/>
        <end position="22"/>
    </location>
</feature>
<dbReference type="InterPro" id="IPR051532">
    <property type="entry name" value="Ester_Hydrolysis_Enzymes"/>
</dbReference>
<dbReference type="Proteomes" id="UP000823890">
    <property type="component" value="Unassembled WGS sequence"/>
</dbReference>
<accession>A0A9D2NP45</accession>
<keyword evidence="1" id="KW-0732">Signal</keyword>
<keyword evidence="3" id="KW-0378">Hydrolase</keyword>
<comment type="caution">
    <text evidence="3">The sequence shown here is derived from an EMBL/GenBank/DDBJ whole genome shotgun (WGS) entry which is preliminary data.</text>
</comment>
<feature type="chain" id="PRO_5039542693" evidence="1">
    <location>
        <begin position="23"/>
        <end position="298"/>
    </location>
</feature>
<feature type="domain" description="SGNH hydrolase-type esterase" evidence="2">
    <location>
        <begin position="65"/>
        <end position="290"/>
    </location>
</feature>
<dbReference type="SUPFAM" id="SSF52266">
    <property type="entry name" value="SGNH hydrolase"/>
    <property type="match status" value="1"/>
</dbReference>
<dbReference type="PANTHER" id="PTHR30383">
    <property type="entry name" value="THIOESTERASE 1/PROTEASE 1/LYSOPHOSPHOLIPASE L1"/>
    <property type="match status" value="1"/>
</dbReference>